<dbReference type="AlphaFoldDB" id="A0A0B1TFF5"/>
<proteinExistence type="inferred from homology"/>
<dbReference type="CDD" id="cd00392">
    <property type="entry name" value="Ribosomal_L13"/>
    <property type="match status" value="1"/>
</dbReference>
<reference evidence="4 5" key="1">
    <citation type="submission" date="2014-03" db="EMBL/GenBank/DDBJ databases">
        <title>Draft genome of the hookworm Oesophagostomum dentatum.</title>
        <authorList>
            <person name="Mitreva M."/>
        </authorList>
    </citation>
    <scope>NUCLEOTIDE SEQUENCE [LARGE SCALE GENOMIC DNA]</scope>
    <source>
        <strain evidence="4 5">OD-Hann</strain>
    </source>
</reference>
<keyword evidence="3" id="KW-0687">Ribonucleoprotein</keyword>
<keyword evidence="5" id="KW-1185">Reference proteome</keyword>
<evidence type="ECO:0008006" key="6">
    <source>
        <dbReference type="Google" id="ProtNLM"/>
    </source>
</evidence>
<evidence type="ECO:0000256" key="2">
    <source>
        <dbReference type="ARBA" id="ARBA00022980"/>
    </source>
</evidence>
<accession>A0A0B1TFF5</accession>
<name>A0A0B1TFF5_OESDE</name>
<comment type="similarity">
    <text evidence="1">Belongs to the universal ribosomal protein uL13 family.</text>
</comment>
<dbReference type="PANTHER" id="PTHR11545">
    <property type="entry name" value="RIBOSOMAL PROTEIN L13"/>
    <property type="match status" value="1"/>
</dbReference>
<dbReference type="OrthoDB" id="274622at2759"/>
<evidence type="ECO:0000313" key="4">
    <source>
        <dbReference type="EMBL" id="KHJ94105.1"/>
    </source>
</evidence>
<dbReference type="GO" id="GO:0005762">
    <property type="term" value="C:mitochondrial large ribosomal subunit"/>
    <property type="evidence" value="ECO:0007669"/>
    <property type="project" value="TreeGrafter"/>
</dbReference>
<keyword evidence="2" id="KW-0689">Ribosomal protein</keyword>
<dbReference type="InterPro" id="IPR005822">
    <property type="entry name" value="Ribosomal_uL13"/>
</dbReference>
<evidence type="ECO:0000256" key="3">
    <source>
        <dbReference type="ARBA" id="ARBA00023274"/>
    </source>
</evidence>
<dbReference type="EMBL" id="KN550464">
    <property type="protein sequence ID" value="KHJ94105.1"/>
    <property type="molecule type" value="Genomic_DNA"/>
</dbReference>
<dbReference type="GO" id="GO:0017148">
    <property type="term" value="P:negative regulation of translation"/>
    <property type="evidence" value="ECO:0007669"/>
    <property type="project" value="TreeGrafter"/>
</dbReference>
<evidence type="ECO:0000256" key="1">
    <source>
        <dbReference type="ARBA" id="ARBA00006227"/>
    </source>
</evidence>
<dbReference type="PANTHER" id="PTHR11545:SF2">
    <property type="entry name" value="LARGE RIBOSOMAL SUBUNIT PROTEIN UL13M"/>
    <property type="match status" value="1"/>
</dbReference>
<dbReference type="Pfam" id="PF00572">
    <property type="entry name" value="Ribosomal_L13"/>
    <property type="match status" value="1"/>
</dbReference>
<dbReference type="GO" id="GO:0006412">
    <property type="term" value="P:translation"/>
    <property type="evidence" value="ECO:0007669"/>
    <property type="project" value="InterPro"/>
</dbReference>
<gene>
    <name evidence="4" type="ORF">OESDEN_05968</name>
</gene>
<protein>
    <recommendedName>
        <fullName evidence="6">Ribosomal protein L13</fullName>
    </recommendedName>
</protein>
<evidence type="ECO:0000313" key="5">
    <source>
        <dbReference type="Proteomes" id="UP000053660"/>
    </source>
</evidence>
<dbReference type="Proteomes" id="UP000053660">
    <property type="component" value="Unassembled WGS sequence"/>
</dbReference>
<dbReference type="GO" id="GO:0003729">
    <property type="term" value="F:mRNA binding"/>
    <property type="evidence" value="ECO:0007669"/>
    <property type="project" value="TreeGrafter"/>
</dbReference>
<dbReference type="GO" id="GO:0003735">
    <property type="term" value="F:structural constituent of ribosome"/>
    <property type="evidence" value="ECO:0007669"/>
    <property type="project" value="InterPro"/>
</dbReference>
<dbReference type="Gene3D" id="3.90.1180.10">
    <property type="entry name" value="Ribosomal protein L13"/>
    <property type="match status" value="2"/>
</dbReference>
<dbReference type="SUPFAM" id="SSF52161">
    <property type="entry name" value="Ribosomal protein L13"/>
    <property type="match status" value="1"/>
</dbReference>
<organism evidence="4 5">
    <name type="scientific">Oesophagostomum dentatum</name>
    <name type="common">Nodular worm</name>
    <dbReference type="NCBI Taxonomy" id="61180"/>
    <lineage>
        <taxon>Eukaryota</taxon>
        <taxon>Metazoa</taxon>
        <taxon>Ecdysozoa</taxon>
        <taxon>Nematoda</taxon>
        <taxon>Chromadorea</taxon>
        <taxon>Rhabditida</taxon>
        <taxon>Rhabditina</taxon>
        <taxon>Rhabditomorpha</taxon>
        <taxon>Strongyloidea</taxon>
        <taxon>Strongylidae</taxon>
        <taxon>Oesophagostomum</taxon>
    </lineage>
</organism>
<sequence length="163" mass="19296">MEILQQNAHREAKLNFVLQDAFKLGKHVARHLSGQHKPIWHPETDCGDHVVVVNCRHVAMHGFDWKHTLFHFNKALGHNLIRRTHIQRLHLFPGTDMPDFVKENLGSQLEQVQRVPRRSDEYTPEERARFPRLLRFPANHVEEWERSIPNPGRYEKKSPLDKK</sequence>
<dbReference type="InterPro" id="IPR036899">
    <property type="entry name" value="Ribosomal_uL13_sf"/>
</dbReference>